<accession>A6K158</accession>
<evidence type="ECO:0000313" key="1">
    <source>
        <dbReference type="EMBL" id="EDL89516.1"/>
    </source>
</evidence>
<proteinExistence type="predicted"/>
<gene>
    <name evidence="1" type="ORF">rCG_42641</name>
</gene>
<dbReference type="Proteomes" id="UP000234681">
    <property type="component" value="Chromosome 12"/>
</dbReference>
<sequence length="48" mass="5398">MKINQCHIYSMCHERPTRLLTDGSSLGGKPRILNGKMTLLLSDSWPPT</sequence>
<organism evidence="1 2">
    <name type="scientific">Rattus norvegicus</name>
    <name type="common">Rat</name>
    <dbReference type="NCBI Taxonomy" id="10116"/>
    <lineage>
        <taxon>Eukaryota</taxon>
        <taxon>Metazoa</taxon>
        <taxon>Chordata</taxon>
        <taxon>Craniata</taxon>
        <taxon>Vertebrata</taxon>
        <taxon>Euteleostomi</taxon>
        <taxon>Mammalia</taxon>
        <taxon>Eutheria</taxon>
        <taxon>Euarchontoglires</taxon>
        <taxon>Glires</taxon>
        <taxon>Rodentia</taxon>
        <taxon>Myomorpha</taxon>
        <taxon>Muroidea</taxon>
        <taxon>Muridae</taxon>
        <taxon>Murinae</taxon>
        <taxon>Rattus</taxon>
    </lineage>
</organism>
<reference evidence="1 2" key="1">
    <citation type="submission" date="2005-07" db="EMBL/GenBank/DDBJ databases">
        <authorList>
            <person name="Mural R.J."/>
            <person name="Li P.W."/>
            <person name="Adams M.D."/>
            <person name="Amanatides P.G."/>
            <person name="Baden-Tillson H."/>
            <person name="Barnstead M."/>
            <person name="Chin S.H."/>
            <person name="Dew I."/>
            <person name="Evans C.A."/>
            <person name="Ferriera S."/>
            <person name="Flanigan M."/>
            <person name="Fosler C."/>
            <person name="Glodek A."/>
            <person name="Gu Z."/>
            <person name="Holt R.A."/>
            <person name="Jennings D."/>
            <person name="Kraft C.L."/>
            <person name="Lu F."/>
            <person name="Nguyen T."/>
            <person name="Nusskern D.R."/>
            <person name="Pfannkoch C.M."/>
            <person name="Sitter C."/>
            <person name="Sutton G.G."/>
            <person name="Venter J.C."/>
            <person name="Wang Z."/>
            <person name="Woodage T."/>
            <person name="Zheng X.H."/>
            <person name="Zhong F."/>
        </authorList>
    </citation>
    <scope>NUCLEOTIDE SEQUENCE [LARGE SCALE GENOMIC DNA]</scope>
    <source>
        <strain>BN</strain>
        <strain evidence="2">Sprague-Dawley</strain>
    </source>
</reference>
<name>A6K158_RAT</name>
<dbReference type="AlphaFoldDB" id="A6K158"/>
<dbReference type="EMBL" id="CH474012">
    <property type="protein sequence ID" value="EDL89516.1"/>
    <property type="molecule type" value="Genomic_DNA"/>
</dbReference>
<protein>
    <submittedName>
        <fullName evidence="1">RCG42641</fullName>
    </submittedName>
</protein>
<evidence type="ECO:0000313" key="2">
    <source>
        <dbReference type="Proteomes" id="UP000234681"/>
    </source>
</evidence>